<proteinExistence type="predicted"/>
<gene>
    <name evidence="1" type="ORF">UFOPK3346_01408</name>
</gene>
<dbReference type="EMBL" id="CAFBLE010000020">
    <property type="protein sequence ID" value="CAB4877203.1"/>
    <property type="molecule type" value="Genomic_DNA"/>
</dbReference>
<name>A0A6J7EBR4_9ZZZZ</name>
<accession>A0A6J7EBR4</accession>
<evidence type="ECO:0000313" key="1">
    <source>
        <dbReference type="EMBL" id="CAB4877203.1"/>
    </source>
</evidence>
<dbReference type="AlphaFoldDB" id="A0A6J7EBR4"/>
<protein>
    <submittedName>
        <fullName evidence="1">Unannotated protein</fullName>
    </submittedName>
</protein>
<sequence length="74" mass="7858">MAIFELITSENVAVEVPDVLVAVIVIERDARVPVGAPEMSPVVVLKLKPTAVIAVESAEGIEYEETGPPELGME</sequence>
<reference evidence="1" key="1">
    <citation type="submission" date="2020-05" db="EMBL/GenBank/DDBJ databases">
        <authorList>
            <person name="Chiriac C."/>
            <person name="Salcher M."/>
            <person name="Ghai R."/>
            <person name="Kavagutti S V."/>
        </authorList>
    </citation>
    <scope>NUCLEOTIDE SEQUENCE</scope>
</reference>
<organism evidence="1">
    <name type="scientific">freshwater metagenome</name>
    <dbReference type="NCBI Taxonomy" id="449393"/>
    <lineage>
        <taxon>unclassified sequences</taxon>
        <taxon>metagenomes</taxon>
        <taxon>ecological metagenomes</taxon>
    </lineage>
</organism>